<gene>
    <name evidence="2" type="ORF">P5673_013155</name>
</gene>
<keyword evidence="1" id="KW-0732">Signal</keyword>
<sequence>MNKLLLLMILTCLVLIVCSAPSVDSEVIDRDRRSPCGAGGCALYKSIAFGKKPPFKSRFGSRKGGSMKNYFSRFNSKRFQLPDDDFYLEDKND</sequence>
<evidence type="ECO:0000313" key="3">
    <source>
        <dbReference type="Proteomes" id="UP001249851"/>
    </source>
</evidence>
<dbReference type="Proteomes" id="UP001249851">
    <property type="component" value="Unassembled WGS sequence"/>
</dbReference>
<feature type="chain" id="PRO_5041912795" evidence="1">
    <location>
        <begin position="26"/>
        <end position="93"/>
    </location>
</feature>
<reference evidence="2" key="1">
    <citation type="journal article" date="2023" name="G3 (Bethesda)">
        <title>Whole genome assembly and annotation of the endangered Caribbean coral Acropora cervicornis.</title>
        <authorList>
            <person name="Selwyn J.D."/>
            <person name="Vollmer S.V."/>
        </authorList>
    </citation>
    <scope>NUCLEOTIDE SEQUENCE</scope>
    <source>
        <strain evidence="2">K2</strain>
    </source>
</reference>
<reference evidence="2" key="2">
    <citation type="journal article" date="2023" name="Science">
        <title>Genomic signatures of disease resistance in endangered staghorn corals.</title>
        <authorList>
            <person name="Vollmer S.V."/>
            <person name="Selwyn J.D."/>
            <person name="Despard B.A."/>
            <person name="Roesel C.L."/>
        </authorList>
    </citation>
    <scope>NUCLEOTIDE SEQUENCE</scope>
    <source>
        <strain evidence="2">K2</strain>
    </source>
</reference>
<organism evidence="2 3">
    <name type="scientific">Acropora cervicornis</name>
    <name type="common">Staghorn coral</name>
    <dbReference type="NCBI Taxonomy" id="6130"/>
    <lineage>
        <taxon>Eukaryota</taxon>
        <taxon>Metazoa</taxon>
        <taxon>Cnidaria</taxon>
        <taxon>Anthozoa</taxon>
        <taxon>Hexacorallia</taxon>
        <taxon>Scleractinia</taxon>
        <taxon>Astrocoeniina</taxon>
        <taxon>Acroporidae</taxon>
        <taxon>Acropora</taxon>
    </lineage>
</organism>
<proteinExistence type="predicted"/>
<evidence type="ECO:0000313" key="2">
    <source>
        <dbReference type="EMBL" id="KAK2563449.1"/>
    </source>
</evidence>
<evidence type="ECO:0000256" key="1">
    <source>
        <dbReference type="SAM" id="SignalP"/>
    </source>
</evidence>
<dbReference type="EMBL" id="JARQWQ010000025">
    <property type="protein sequence ID" value="KAK2563449.1"/>
    <property type="molecule type" value="Genomic_DNA"/>
</dbReference>
<dbReference type="AlphaFoldDB" id="A0AAD9V6Y5"/>
<name>A0AAD9V6Y5_ACRCE</name>
<protein>
    <submittedName>
        <fullName evidence="2">Uncharacterized protein</fullName>
    </submittedName>
</protein>
<accession>A0AAD9V6Y5</accession>
<feature type="signal peptide" evidence="1">
    <location>
        <begin position="1"/>
        <end position="25"/>
    </location>
</feature>
<comment type="caution">
    <text evidence="2">The sequence shown here is derived from an EMBL/GenBank/DDBJ whole genome shotgun (WGS) entry which is preliminary data.</text>
</comment>
<keyword evidence="3" id="KW-1185">Reference proteome</keyword>